<name>A0ABV5F313_9FLAO</name>
<comment type="caution">
    <text evidence="3">The sequence shown here is derived from an EMBL/GenBank/DDBJ whole genome shotgun (WGS) entry which is preliminary data.</text>
</comment>
<proteinExistence type="predicted"/>
<dbReference type="EMBL" id="JBHMEZ010000012">
    <property type="protein sequence ID" value="MFB9053830.1"/>
    <property type="molecule type" value="Genomic_DNA"/>
</dbReference>
<reference evidence="3 4" key="1">
    <citation type="submission" date="2024-09" db="EMBL/GenBank/DDBJ databases">
        <authorList>
            <person name="Sun Q."/>
            <person name="Mori K."/>
        </authorList>
    </citation>
    <scope>NUCLEOTIDE SEQUENCE [LARGE SCALE GENOMIC DNA]</scope>
    <source>
        <strain evidence="3 4">CECT 8286</strain>
    </source>
</reference>
<gene>
    <name evidence="3" type="ORF">ACFFVB_12155</name>
</gene>
<dbReference type="Gene3D" id="3.90.50.10">
    <property type="entry name" value="Photosynthetic Reaction Center, subunit H, domain 2"/>
    <property type="match status" value="1"/>
</dbReference>
<dbReference type="InterPro" id="IPR027275">
    <property type="entry name" value="PRC-brl_dom"/>
</dbReference>
<keyword evidence="4" id="KW-1185">Reference proteome</keyword>
<dbReference type="InterPro" id="IPR011033">
    <property type="entry name" value="PRC_barrel-like_sf"/>
</dbReference>
<dbReference type="Proteomes" id="UP001589605">
    <property type="component" value="Unassembled WGS sequence"/>
</dbReference>
<organism evidence="3 4">
    <name type="scientific">Formosa undariae</name>
    <dbReference type="NCBI Taxonomy" id="1325436"/>
    <lineage>
        <taxon>Bacteria</taxon>
        <taxon>Pseudomonadati</taxon>
        <taxon>Bacteroidota</taxon>
        <taxon>Flavobacteriia</taxon>
        <taxon>Flavobacteriales</taxon>
        <taxon>Flavobacteriaceae</taxon>
        <taxon>Formosa</taxon>
    </lineage>
</organism>
<evidence type="ECO:0000313" key="4">
    <source>
        <dbReference type="Proteomes" id="UP001589605"/>
    </source>
</evidence>
<dbReference type="InterPro" id="IPR014747">
    <property type="entry name" value="Bac_photo_RC_H_C"/>
</dbReference>
<feature type="region of interest" description="Disordered" evidence="1">
    <location>
        <begin position="212"/>
        <end position="237"/>
    </location>
</feature>
<dbReference type="Pfam" id="PF05239">
    <property type="entry name" value="PRC"/>
    <property type="match status" value="1"/>
</dbReference>
<evidence type="ECO:0000256" key="1">
    <source>
        <dbReference type="SAM" id="MobiDB-lite"/>
    </source>
</evidence>
<dbReference type="RefSeq" id="WP_382383138.1">
    <property type="nucleotide sequence ID" value="NZ_JBHMEZ010000012.1"/>
</dbReference>
<evidence type="ECO:0000313" key="3">
    <source>
        <dbReference type="EMBL" id="MFB9053830.1"/>
    </source>
</evidence>
<protein>
    <submittedName>
        <fullName evidence="3">PRC-barrel domain-containing protein</fullName>
    </submittedName>
</protein>
<feature type="domain" description="PRC-barrel" evidence="2">
    <location>
        <begin position="22"/>
        <end position="63"/>
    </location>
</feature>
<dbReference type="SUPFAM" id="SSF50346">
    <property type="entry name" value="PRC-barrel domain"/>
    <property type="match status" value="1"/>
</dbReference>
<sequence>MKTDEKHLYDLNELSDYKISEGYADIRGWDVLDIDNRVIGKVDNLLVNKDAQRVVYIDVDVDQSIIDSSHDPYSTSSNKDLREFINKDGENHIIIPIGLIDINSEVKHVYTHTVNHRTFSSTKRYRKGENIDRAYEVQVLDSYERNLVRQNLKDELMPKSTEILEDTTVVEEARIREIVREEIRNFHNIGTSYFSKVKENDTDLDSQTFENNPYDGESFYNRHEFENNPFKSRGSKR</sequence>
<evidence type="ECO:0000259" key="2">
    <source>
        <dbReference type="Pfam" id="PF05239"/>
    </source>
</evidence>
<accession>A0ABV5F313</accession>